<dbReference type="HOGENOM" id="CLU_2251519_0_0_1"/>
<keyword evidence="2" id="KW-1185">Reference proteome</keyword>
<evidence type="ECO:0000313" key="2">
    <source>
        <dbReference type="Proteomes" id="UP000022910"/>
    </source>
</evidence>
<dbReference type="EMBL" id="JEMT01016575">
    <property type="protein sequence ID" value="EXX70538.1"/>
    <property type="molecule type" value="Genomic_DNA"/>
</dbReference>
<name>A0A015MUT1_RHIIW</name>
<sequence>MTKCTNDLKTEFRIQTIKLYLCPENDDWDYKYDAVSKAKRYLKAERHLTRAQEILLGSSTCKTNQPLIVPDTAEALETVVDIQLVQKLQTKVISLHMTELSKNS</sequence>
<accession>A0A015MUT1</accession>
<reference evidence="1 2" key="1">
    <citation type="submission" date="2014-02" db="EMBL/GenBank/DDBJ databases">
        <title>Single nucleus genome sequencing reveals high similarity among nuclei of an endomycorrhizal fungus.</title>
        <authorList>
            <person name="Lin K."/>
            <person name="Geurts R."/>
            <person name="Zhang Z."/>
            <person name="Limpens E."/>
            <person name="Saunders D.G."/>
            <person name="Mu D."/>
            <person name="Pang E."/>
            <person name="Cao H."/>
            <person name="Cha H."/>
            <person name="Lin T."/>
            <person name="Zhou Q."/>
            <person name="Shang Y."/>
            <person name="Li Y."/>
            <person name="Ivanov S."/>
            <person name="Sharma T."/>
            <person name="Velzen R.V."/>
            <person name="Ruijter N.D."/>
            <person name="Aanen D.K."/>
            <person name="Win J."/>
            <person name="Kamoun S."/>
            <person name="Bisseling T."/>
            <person name="Huang S."/>
        </authorList>
    </citation>
    <scope>NUCLEOTIDE SEQUENCE [LARGE SCALE GENOMIC DNA]</scope>
    <source>
        <strain evidence="2">DAOM197198w</strain>
    </source>
</reference>
<comment type="caution">
    <text evidence="1">The sequence shown here is derived from an EMBL/GenBank/DDBJ whole genome shotgun (WGS) entry which is preliminary data.</text>
</comment>
<organism evidence="1 2">
    <name type="scientific">Rhizophagus irregularis (strain DAOM 197198w)</name>
    <name type="common">Glomus intraradices</name>
    <dbReference type="NCBI Taxonomy" id="1432141"/>
    <lineage>
        <taxon>Eukaryota</taxon>
        <taxon>Fungi</taxon>
        <taxon>Fungi incertae sedis</taxon>
        <taxon>Mucoromycota</taxon>
        <taxon>Glomeromycotina</taxon>
        <taxon>Glomeromycetes</taxon>
        <taxon>Glomerales</taxon>
        <taxon>Glomeraceae</taxon>
        <taxon>Rhizophagus</taxon>
    </lineage>
</organism>
<gene>
    <name evidence="1" type="ORF">RirG_086460</name>
</gene>
<protein>
    <submittedName>
        <fullName evidence="1">Uncharacterized protein</fullName>
    </submittedName>
</protein>
<proteinExistence type="predicted"/>
<dbReference type="AlphaFoldDB" id="A0A015MUT1"/>
<dbReference type="OrthoDB" id="2310482at2759"/>
<dbReference type="Proteomes" id="UP000022910">
    <property type="component" value="Unassembled WGS sequence"/>
</dbReference>
<evidence type="ECO:0000313" key="1">
    <source>
        <dbReference type="EMBL" id="EXX70538.1"/>
    </source>
</evidence>